<evidence type="ECO:0000313" key="2">
    <source>
        <dbReference type="EMBL" id="GIM46969.1"/>
    </source>
</evidence>
<organism evidence="2 3">
    <name type="scientific">Collibacillus ludicampi</name>
    <dbReference type="NCBI Taxonomy" id="2771369"/>
    <lineage>
        <taxon>Bacteria</taxon>
        <taxon>Bacillati</taxon>
        <taxon>Bacillota</taxon>
        <taxon>Bacilli</taxon>
        <taxon>Bacillales</taxon>
        <taxon>Alicyclobacillaceae</taxon>
        <taxon>Collibacillus</taxon>
    </lineage>
</organism>
<dbReference type="Proteomes" id="UP001057291">
    <property type="component" value="Unassembled WGS sequence"/>
</dbReference>
<proteinExistence type="predicted"/>
<evidence type="ECO:0000256" key="1">
    <source>
        <dbReference type="SAM" id="MobiDB-lite"/>
    </source>
</evidence>
<dbReference type="EMBL" id="BOQE01000001">
    <property type="protein sequence ID" value="GIM46969.1"/>
    <property type="molecule type" value="Genomic_DNA"/>
</dbReference>
<dbReference type="AlphaFoldDB" id="A0AAV4LGZ6"/>
<comment type="caution">
    <text evidence="2">The sequence shown here is derived from an EMBL/GenBank/DDBJ whole genome shotgun (WGS) entry which is preliminary data.</text>
</comment>
<sequence length="84" mass="9391">MQEERYAGQGYNNEALLRAAQVVGGKESKEVNRMTKDQEHDEGALMYTYVQVMDAYREGTVDNHIDDSKNGVDSIPQTGYEGTS</sequence>
<keyword evidence="3" id="KW-1185">Reference proteome</keyword>
<dbReference type="RefSeq" id="WP_282200001.1">
    <property type="nucleotide sequence ID" value="NZ_BOQE01000001.1"/>
</dbReference>
<name>A0AAV4LGZ6_9BACL</name>
<accession>A0AAV4LGZ6</accession>
<evidence type="ECO:0000313" key="3">
    <source>
        <dbReference type="Proteomes" id="UP001057291"/>
    </source>
</evidence>
<gene>
    <name evidence="2" type="ORF">DNHGIG_25180</name>
</gene>
<reference evidence="2" key="1">
    <citation type="journal article" date="2023" name="Int. J. Syst. Evol. Microbiol.">
        <title>Collibacillus ludicampi gen. nov., sp. nov., a new soil bacterium of the family Alicyclobacillaceae.</title>
        <authorList>
            <person name="Jojima T."/>
            <person name="Ioku Y."/>
            <person name="Fukuta Y."/>
            <person name="Shirasaka N."/>
            <person name="Matsumura Y."/>
            <person name="Mori M."/>
        </authorList>
    </citation>
    <scope>NUCLEOTIDE SEQUENCE</scope>
    <source>
        <strain evidence="2">TP075</strain>
    </source>
</reference>
<protein>
    <submittedName>
        <fullName evidence="2">Uncharacterized protein</fullName>
    </submittedName>
</protein>
<feature type="region of interest" description="Disordered" evidence="1">
    <location>
        <begin position="62"/>
        <end position="84"/>
    </location>
</feature>
<feature type="compositionally biased region" description="Polar residues" evidence="1">
    <location>
        <begin position="75"/>
        <end position="84"/>
    </location>
</feature>